<feature type="active site" description="Charge relay system" evidence="3">
    <location>
        <position position="211"/>
    </location>
</feature>
<organism evidence="6 7">
    <name type="scientific">Filobasidium floriforme</name>
    <dbReference type="NCBI Taxonomy" id="5210"/>
    <lineage>
        <taxon>Eukaryota</taxon>
        <taxon>Fungi</taxon>
        <taxon>Dikarya</taxon>
        <taxon>Basidiomycota</taxon>
        <taxon>Agaricomycotina</taxon>
        <taxon>Tremellomycetes</taxon>
        <taxon>Filobasidiales</taxon>
        <taxon>Filobasidiaceae</taxon>
        <taxon>Filobasidium</taxon>
    </lineage>
</organism>
<dbReference type="Pfam" id="PF01425">
    <property type="entry name" value="Amidase"/>
    <property type="match status" value="1"/>
</dbReference>
<dbReference type="SUPFAM" id="SSF75304">
    <property type="entry name" value="Amidase signature (AS) enzymes"/>
    <property type="match status" value="1"/>
</dbReference>
<name>A0A8K0JF73_9TREE</name>
<gene>
    <name evidence="6" type="ORF">FFLO_06433</name>
</gene>
<evidence type="ECO:0000256" key="3">
    <source>
        <dbReference type="PIRSR" id="PIRSR001221-1"/>
    </source>
</evidence>
<feature type="binding site" evidence="4">
    <location>
        <position position="185"/>
    </location>
    <ligand>
        <name>substrate</name>
    </ligand>
</feature>
<keyword evidence="7" id="KW-1185">Reference proteome</keyword>
<comment type="caution">
    <text evidence="6">The sequence shown here is derived from an EMBL/GenBank/DDBJ whole genome shotgun (WGS) entry which is preliminary data.</text>
</comment>
<dbReference type="PANTHER" id="PTHR46072:SF2">
    <property type="entry name" value="AMIDASE (EUROFUNG)"/>
    <property type="match status" value="1"/>
</dbReference>
<evidence type="ECO:0000256" key="4">
    <source>
        <dbReference type="PIRSR" id="PIRSR001221-2"/>
    </source>
</evidence>
<feature type="active site" description="Acyl-ester intermediate" evidence="3">
    <location>
        <position position="235"/>
    </location>
</feature>
<feature type="active site" description="Charge relay system" evidence="3">
    <location>
        <position position="136"/>
    </location>
</feature>
<evidence type="ECO:0000313" key="7">
    <source>
        <dbReference type="Proteomes" id="UP000812966"/>
    </source>
</evidence>
<dbReference type="Gene3D" id="3.90.1300.10">
    <property type="entry name" value="Amidase signature (AS) domain"/>
    <property type="match status" value="1"/>
</dbReference>
<feature type="binding site" evidence="4">
    <location>
        <position position="211"/>
    </location>
    <ligand>
        <name>substrate</name>
    </ligand>
</feature>
<comment type="similarity">
    <text evidence="1">Belongs to the amidase family.</text>
</comment>
<dbReference type="InterPro" id="IPR036928">
    <property type="entry name" value="AS_sf"/>
</dbReference>
<evidence type="ECO:0000313" key="6">
    <source>
        <dbReference type="EMBL" id="KAG7528080.1"/>
    </source>
</evidence>
<keyword evidence="2" id="KW-0378">Hydrolase</keyword>
<evidence type="ECO:0000259" key="5">
    <source>
        <dbReference type="Pfam" id="PF01425"/>
    </source>
</evidence>
<reference evidence="6" key="1">
    <citation type="submission" date="2020-04" db="EMBL/GenBank/DDBJ databases">
        <title>Analysis of mating type loci in Filobasidium floriforme.</title>
        <authorList>
            <person name="Nowrousian M."/>
        </authorList>
    </citation>
    <scope>NUCLEOTIDE SEQUENCE</scope>
    <source>
        <strain evidence="6">CBS 6242</strain>
    </source>
</reference>
<dbReference type="GO" id="GO:0016787">
    <property type="term" value="F:hydrolase activity"/>
    <property type="evidence" value="ECO:0007669"/>
    <property type="project" value="UniProtKB-KW"/>
</dbReference>
<dbReference type="InterPro" id="IPR023631">
    <property type="entry name" value="Amidase_dom"/>
</dbReference>
<evidence type="ECO:0000256" key="1">
    <source>
        <dbReference type="ARBA" id="ARBA00009199"/>
    </source>
</evidence>
<dbReference type="PIRSF" id="PIRSF001221">
    <property type="entry name" value="Amidase_fungi"/>
    <property type="match status" value="1"/>
</dbReference>
<protein>
    <recommendedName>
        <fullName evidence="5">Amidase domain-containing protein</fullName>
    </recommendedName>
</protein>
<feature type="domain" description="Amidase" evidence="5">
    <location>
        <begin position="80"/>
        <end position="537"/>
    </location>
</feature>
<accession>A0A8K0JF73</accession>
<dbReference type="Proteomes" id="UP000812966">
    <property type="component" value="Unassembled WGS sequence"/>
</dbReference>
<evidence type="ECO:0000256" key="2">
    <source>
        <dbReference type="ARBA" id="ARBA00022801"/>
    </source>
</evidence>
<dbReference type="EMBL" id="JABELV010000209">
    <property type="protein sequence ID" value="KAG7528080.1"/>
    <property type="molecule type" value="Genomic_DNA"/>
</dbReference>
<feature type="binding site" evidence="4">
    <location>
        <begin position="232"/>
        <end position="235"/>
    </location>
    <ligand>
        <name>substrate</name>
    </ligand>
</feature>
<dbReference type="AlphaFoldDB" id="A0A8K0JF73"/>
<sequence>MAPAWQDVADDKRRQRYSAYPAEWLLSQEYLDNLPEDHNAIKSMSDSDMWTSREFAYFKADGTALVERIARRDEGYTAMEVTKAYCKRACVADQLLNCISEPLFERAMTRAEFLDDYMEKHGKPIGPLHGLPMSLKDQFNIEGVITSLAYVGRAGCVAEYTSPIVTILENAGAIIIAKTTVPVSMMIWETKSNLFGTTRNPHDRSLTPSGSSGGEGAMVAFGGSAVGLGSDIGGSIRTPAFCCGIYGLRPSHGRTPDLDVETTLPGLEAIRSTIGPLARSARDLDLVFRTIIDASPWKHDPVCLPIEYTPVVLTRKISFAWSMGDSVLSPSPPVARAMNRVRRALENLGHEVVEWTYPEPRELETLFDELVHIAGDRGEGVAEELARGNEPWIESIREVVCPDSALPRISSWYALMVRQYRRQQYQIRYFREWQKTSEITATGRPFDALIQPILTEPAWKFGNDFPYSYTVLAPILDLSSAAFPVPLVEGQDELPNWEPSGIRSNGVSVIDHGLENKTHIPVGLQVIAGRLEDEKVLAVTSLISAALESLSAAETEDA</sequence>
<proteinExistence type="inferred from homology"/>
<dbReference type="PANTHER" id="PTHR46072">
    <property type="entry name" value="AMIDASE-RELATED-RELATED"/>
    <property type="match status" value="1"/>
</dbReference>